<dbReference type="STRING" id="653667.S9X710"/>
<dbReference type="SUPFAM" id="SSF54236">
    <property type="entry name" value="Ubiquitin-like"/>
    <property type="match status" value="1"/>
</dbReference>
<gene>
    <name evidence="3" type="ORF">SPOG_02171</name>
</gene>
<dbReference type="GO" id="GO:0031297">
    <property type="term" value="P:replication fork processing"/>
    <property type="evidence" value="ECO:0007669"/>
    <property type="project" value="EnsemblFungi"/>
</dbReference>
<dbReference type="OMA" id="WDFGTPK"/>
<feature type="region of interest" description="Disordered" evidence="1">
    <location>
        <begin position="1"/>
        <end position="108"/>
    </location>
</feature>
<dbReference type="PROSITE" id="PS50053">
    <property type="entry name" value="UBIQUITIN_2"/>
    <property type="match status" value="1"/>
</dbReference>
<feature type="region of interest" description="Disordered" evidence="1">
    <location>
        <begin position="176"/>
        <end position="196"/>
    </location>
</feature>
<feature type="compositionally biased region" description="Polar residues" evidence="1">
    <location>
        <begin position="93"/>
        <end position="103"/>
    </location>
</feature>
<evidence type="ECO:0000313" key="4">
    <source>
        <dbReference type="Proteomes" id="UP000015464"/>
    </source>
</evidence>
<feature type="compositionally biased region" description="Polar residues" evidence="1">
    <location>
        <begin position="185"/>
        <end position="194"/>
    </location>
</feature>
<dbReference type="HOGENOM" id="CLU_685422_0_0_1"/>
<reference evidence="3 4" key="1">
    <citation type="journal article" date="2011" name="Science">
        <title>Comparative functional genomics of the fission yeasts.</title>
        <authorList>
            <person name="Rhind N."/>
            <person name="Chen Z."/>
            <person name="Yassour M."/>
            <person name="Thompson D.A."/>
            <person name="Haas B.J."/>
            <person name="Habib N."/>
            <person name="Wapinski I."/>
            <person name="Roy S."/>
            <person name="Lin M.F."/>
            <person name="Heiman D.I."/>
            <person name="Young S.K."/>
            <person name="Furuya K."/>
            <person name="Guo Y."/>
            <person name="Pidoux A."/>
            <person name="Chen H.M."/>
            <person name="Robbertse B."/>
            <person name="Goldberg J.M."/>
            <person name="Aoki K."/>
            <person name="Bayne E.H."/>
            <person name="Berlin A.M."/>
            <person name="Desjardins C.A."/>
            <person name="Dobbs E."/>
            <person name="Dukaj L."/>
            <person name="Fan L."/>
            <person name="FitzGerald M.G."/>
            <person name="French C."/>
            <person name="Gujja S."/>
            <person name="Hansen K."/>
            <person name="Keifenheim D."/>
            <person name="Levin J.Z."/>
            <person name="Mosher R.A."/>
            <person name="Mueller C.A."/>
            <person name="Pfiffner J."/>
            <person name="Priest M."/>
            <person name="Russ C."/>
            <person name="Smialowska A."/>
            <person name="Swoboda P."/>
            <person name="Sykes S.M."/>
            <person name="Vaughn M."/>
            <person name="Vengrova S."/>
            <person name="Yoder R."/>
            <person name="Zeng Q."/>
            <person name="Allshire R."/>
            <person name="Baulcombe D."/>
            <person name="Birren B.W."/>
            <person name="Brown W."/>
            <person name="Ekwall K."/>
            <person name="Kellis M."/>
            <person name="Leatherwood J."/>
            <person name="Levin H."/>
            <person name="Margalit H."/>
            <person name="Martienssen R."/>
            <person name="Nieduszynski C.A."/>
            <person name="Spatafora J.W."/>
            <person name="Friedman N."/>
            <person name="Dalgaard J.Z."/>
            <person name="Baumann P."/>
            <person name="Niki H."/>
            <person name="Regev A."/>
            <person name="Nusbaum C."/>
        </authorList>
    </citation>
    <scope>NUCLEOTIDE SEQUENCE [LARGE SCALE GENOMIC DNA]</scope>
    <source>
        <strain evidence="4">OY26 / ATCC MYA-4695 / CBS 11777 / NBRC 106824 / NRRL Y48691</strain>
    </source>
</reference>
<name>S9X710_SCHCR</name>
<dbReference type="AlphaFoldDB" id="S9X710"/>
<feature type="compositionally biased region" description="Basic and acidic residues" evidence="1">
    <location>
        <begin position="42"/>
        <end position="57"/>
    </location>
</feature>
<dbReference type="Pfam" id="PF11976">
    <property type="entry name" value="Rad60-SLD"/>
    <property type="match status" value="1"/>
</dbReference>
<evidence type="ECO:0000259" key="2">
    <source>
        <dbReference type="PROSITE" id="PS50053"/>
    </source>
</evidence>
<evidence type="ECO:0000313" key="3">
    <source>
        <dbReference type="EMBL" id="EPY52852.1"/>
    </source>
</evidence>
<accession>S9X710</accession>
<dbReference type="InterPro" id="IPR022617">
    <property type="entry name" value="Rad60/SUMO-like_dom"/>
</dbReference>
<dbReference type="GO" id="GO:0005634">
    <property type="term" value="C:nucleus"/>
    <property type="evidence" value="ECO:0007669"/>
    <property type="project" value="EnsemblFungi"/>
</dbReference>
<dbReference type="Proteomes" id="UP000015464">
    <property type="component" value="Unassembled WGS sequence"/>
</dbReference>
<dbReference type="InterPro" id="IPR000626">
    <property type="entry name" value="Ubiquitin-like_dom"/>
</dbReference>
<dbReference type="RefSeq" id="XP_013022730.1">
    <property type="nucleotide sequence ID" value="XM_013167276.1"/>
</dbReference>
<evidence type="ECO:0000256" key="1">
    <source>
        <dbReference type="SAM" id="MobiDB-lite"/>
    </source>
</evidence>
<dbReference type="InterPro" id="IPR029071">
    <property type="entry name" value="Ubiquitin-like_domsf"/>
</dbReference>
<dbReference type="PANTHER" id="PTHR10562">
    <property type="entry name" value="SMALL UBIQUITIN-RELATED MODIFIER"/>
    <property type="match status" value="1"/>
</dbReference>
<dbReference type="EMBL" id="KE546989">
    <property type="protein sequence ID" value="EPY52852.1"/>
    <property type="molecule type" value="Genomic_DNA"/>
</dbReference>
<dbReference type="GO" id="GO:0000724">
    <property type="term" value="P:double-strand break repair via homologous recombination"/>
    <property type="evidence" value="ECO:0007669"/>
    <property type="project" value="EnsemblFungi"/>
</dbReference>
<proteinExistence type="predicted"/>
<dbReference type="GeneID" id="25036495"/>
<dbReference type="Gene3D" id="3.10.20.90">
    <property type="entry name" value="Phosphatidylinositol 3-kinase Catalytic Subunit, Chain A, domain 1"/>
    <property type="match status" value="2"/>
</dbReference>
<organism evidence="3 4">
    <name type="scientific">Schizosaccharomyces cryophilus (strain OY26 / ATCC MYA-4695 / CBS 11777 / NBRC 106824 / NRRL Y48691)</name>
    <name type="common">Fission yeast</name>
    <dbReference type="NCBI Taxonomy" id="653667"/>
    <lineage>
        <taxon>Eukaryota</taxon>
        <taxon>Fungi</taxon>
        <taxon>Dikarya</taxon>
        <taxon>Ascomycota</taxon>
        <taxon>Taphrinomycotina</taxon>
        <taxon>Schizosaccharomycetes</taxon>
        <taxon>Schizosaccharomycetales</taxon>
        <taxon>Schizosaccharomycetaceae</taxon>
        <taxon>Schizosaccharomyces</taxon>
    </lineage>
</organism>
<feature type="domain" description="Ubiquitin-like" evidence="2">
    <location>
        <begin position="328"/>
        <end position="399"/>
    </location>
</feature>
<keyword evidence="4" id="KW-1185">Reference proteome</keyword>
<dbReference type="OrthoDB" id="3365399at2759"/>
<dbReference type="eggNOG" id="ENOG502SBJ2">
    <property type="taxonomic scope" value="Eukaryota"/>
</dbReference>
<protein>
    <submittedName>
        <fullName evidence="3">DNA repair protein Rad60</fullName>
    </submittedName>
</protein>
<sequence>MQEEEDDLAFFTKPIKKPPLNLAKRLSHPLSDSDENSDQEPSVEKPPLKHIRSESKNSSRTSTLANTKAEPSVSSTLPSAVSPRKEEDDPLSNVRSSGSSGNTPHPYATRTAISAFRSNSLNTIDTPPQTPFLDDDFTKRLQELDRQVEEFQNVSKEQTDIDVNLVLRDTSPSKDAAAAGLRSHSLPQTDSSNLAAEDPLASPQIDHVPVVLQLAVIGQKVPGSSTFLPADWESPLLFKVKSNQQFRRVRNAYTVRKQVEDVVFVFQNRRLWDFGTPKGAGMLKIDTRLVIHAFHKADYEFLQQQKSQEEAKLLSREEPKTIPVKRHISILVRPKKGQDVHLSIPVDTLIEDVIRKYCKQTEVPFHEGIRLEFEGDWLDPKDSLENTEIEDEDQINILL</sequence>